<organism evidence="1 2">
    <name type="scientific">Blautia producta</name>
    <dbReference type="NCBI Taxonomy" id="33035"/>
    <lineage>
        <taxon>Bacteria</taxon>
        <taxon>Bacillati</taxon>
        <taxon>Bacillota</taxon>
        <taxon>Clostridia</taxon>
        <taxon>Lachnospirales</taxon>
        <taxon>Lachnospiraceae</taxon>
        <taxon>Blautia</taxon>
    </lineage>
</organism>
<gene>
    <name evidence="1" type="ORF">E5259_25530</name>
</gene>
<dbReference type="AlphaFoldDB" id="A0A7G5N1D0"/>
<evidence type="ECO:0000313" key="2">
    <source>
        <dbReference type="Proteomes" id="UP000515789"/>
    </source>
</evidence>
<protein>
    <recommendedName>
        <fullName evidence="3">Sigma-70 family RNA polymerase sigma factor</fullName>
    </recommendedName>
</protein>
<accession>A0A7G5N1D0</accession>
<dbReference type="RefSeq" id="WP_018596639.1">
    <property type="nucleotide sequence ID" value="NZ_CABLBP010000031.1"/>
</dbReference>
<name>A0A7G5N1D0_9FIRM</name>
<reference evidence="1 2" key="1">
    <citation type="submission" date="2019-04" db="EMBL/GenBank/DDBJ databases">
        <authorList>
            <person name="Schori C."/>
            <person name="Ahrens C."/>
        </authorList>
    </citation>
    <scope>NUCLEOTIDE SEQUENCE [LARGE SCALE GENOMIC DNA]</scope>
    <source>
        <strain evidence="1 2">DSM 2950</strain>
    </source>
</reference>
<dbReference type="Proteomes" id="UP000515789">
    <property type="component" value="Chromosome"/>
</dbReference>
<evidence type="ECO:0000313" key="1">
    <source>
        <dbReference type="EMBL" id="QMW80673.1"/>
    </source>
</evidence>
<sequence>MVITREYLAQYRYLEQQIKSTERKLKYYETHPVVSEHGVVKGSAKAFPFIERHFTVSAPHVKSDEERKNTISQLIVQLEYNKNLYEDMKLDIDLFIAEIPDLELKTMFEMYYNERKTYEQIGSAIGYHRTRISQKIDEYLKSCEDSHNSHS</sequence>
<proteinExistence type="predicted"/>
<dbReference type="EMBL" id="CP039126">
    <property type="protein sequence ID" value="QMW80673.1"/>
    <property type="molecule type" value="Genomic_DNA"/>
</dbReference>
<evidence type="ECO:0008006" key="3">
    <source>
        <dbReference type="Google" id="ProtNLM"/>
    </source>
</evidence>
<dbReference type="GeneID" id="75053855"/>